<organism evidence="1 2">
    <name type="scientific">Funneliformis caledonium</name>
    <dbReference type="NCBI Taxonomy" id="1117310"/>
    <lineage>
        <taxon>Eukaryota</taxon>
        <taxon>Fungi</taxon>
        <taxon>Fungi incertae sedis</taxon>
        <taxon>Mucoromycota</taxon>
        <taxon>Glomeromycotina</taxon>
        <taxon>Glomeromycetes</taxon>
        <taxon>Glomerales</taxon>
        <taxon>Glomeraceae</taxon>
        <taxon>Funneliformis</taxon>
    </lineage>
</organism>
<name>A0A9N9CVU1_9GLOM</name>
<accession>A0A9N9CVU1</accession>
<gene>
    <name evidence="1" type="ORF">FCALED_LOCUS9355</name>
</gene>
<sequence length="41" mass="5017">MNQISMQDKLTETNLQKRKEQDKKVFRLFNVVDFFIARLNE</sequence>
<proteinExistence type="predicted"/>
<dbReference type="AlphaFoldDB" id="A0A9N9CVU1"/>
<comment type="caution">
    <text evidence="1">The sequence shown here is derived from an EMBL/GenBank/DDBJ whole genome shotgun (WGS) entry which is preliminary data.</text>
</comment>
<dbReference type="Proteomes" id="UP000789570">
    <property type="component" value="Unassembled WGS sequence"/>
</dbReference>
<keyword evidence="2" id="KW-1185">Reference proteome</keyword>
<evidence type="ECO:0000313" key="2">
    <source>
        <dbReference type="Proteomes" id="UP000789570"/>
    </source>
</evidence>
<reference evidence="1" key="1">
    <citation type="submission" date="2021-06" db="EMBL/GenBank/DDBJ databases">
        <authorList>
            <person name="Kallberg Y."/>
            <person name="Tangrot J."/>
            <person name="Rosling A."/>
        </authorList>
    </citation>
    <scope>NUCLEOTIDE SEQUENCE</scope>
    <source>
        <strain evidence="1">UK204</strain>
    </source>
</reference>
<evidence type="ECO:0000313" key="1">
    <source>
        <dbReference type="EMBL" id="CAG8616955.1"/>
    </source>
</evidence>
<protein>
    <submittedName>
        <fullName evidence="1">12623_t:CDS:1</fullName>
    </submittedName>
</protein>
<dbReference type="EMBL" id="CAJVPQ010003061">
    <property type="protein sequence ID" value="CAG8616955.1"/>
    <property type="molecule type" value="Genomic_DNA"/>
</dbReference>